<comment type="caution">
    <text evidence="5">The sequence shown here is derived from an EMBL/GenBank/DDBJ whole genome shotgun (WGS) entry which is preliminary data.</text>
</comment>
<dbReference type="GO" id="GO:0043332">
    <property type="term" value="C:mating projection tip"/>
    <property type="evidence" value="ECO:0007669"/>
    <property type="project" value="TreeGrafter"/>
</dbReference>
<dbReference type="Gene3D" id="2.30.30.40">
    <property type="entry name" value="SH3 Domains"/>
    <property type="match status" value="1"/>
</dbReference>
<feature type="region of interest" description="Disordered" evidence="3">
    <location>
        <begin position="312"/>
        <end position="341"/>
    </location>
</feature>
<evidence type="ECO:0000256" key="1">
    <source>
        <dbReference type="ARBA" id="ARBA00022443"/>
    </source>
</evidence>
<dbReference type="GO" id="GO:0030479">
    <property type="term" value="C:actin cortical patch"/>
    <property type="evidence" value="ECO:0007669"/>
    <property type="project" value="TreeGrafter"/>
</dbReference>
<dbReference type="GO" id="GO:0051666">
    <property type="term" value="P:actin cortical patch localization"/>
    <property type="evidence" value="ECO:0007669"/>
    <property type="project" value="InterPro"/>
</dbReference>
<organism evidence="5 6">
    <name type="scientific">Meristemomyces frigidus</name>
    <dbReference type="NCBI Taxonomy" id="1508187"/>
    <lineage>
        <taxon>Eukaryota</taxon>
        <taxon>Fungi</taxon>
        <taxon>Dikarya</taxon>
        <taxon>Ascomycota</taxon>
        <taxon>Pezizomycotina</taxon>
        <taxon>Dothideomycetes</taxon>
        <taxon>Dothideomycetidae</taxon>
        <taxon>Mycosphaerellales</taxon>
        <taxon>Teratosphaeriaceae</taxon>
        <taxon>Meristemomyces</taxon>
    </lineage>
</organism>
<sequence>MKSMQRRFGALTKRTADEAEVGTILSEFKEVESMLNTLLADLKAYRNSWADIITLQYDCAEACATLYKPVGPLDDPEQRSQPTLTPQGYMQKCLGLQKLYSELRDDLQGAELGLIETKLIRPVETAKDSLKGLKSTLKHRDNAKLDYEKYQKRVEHAGRKETRSAKDEAALAAHEQNSMQARIDYNTADEQVKQTFPPVIDAVVGLLPYILASQIMLQTTLVGQVYTVLDKYTKVHRMANPAPGNGEIVAVWDAEFTGLRKELEQGLSTLSLGKVVHMSMDLPMEKGHTYTGLGLRNKAGAGAGMATSKVGGLLGRKSSAPAVPTKPNLGRRQSSQNSVGAAEQRLAIENGTAYDDEQEEFAPSKPPRPGGSGGYGVPMPMPSPSLNIKNKPRIASAVSGMSSAMISPGHQWPPEKPLPSYEQAAGGVTPPSRYATPLSHIANSAVNSPLYPTDNKIAPAANQADYFTPSTARAAFQRRESQSSVASSAISLAASKKKAPPMPVKRLPSGPQQQQYVTALYDFEGQNEGDLAFGEGDRILVVKRTGSVDDWWEGELGGVRGSFPANYVGL</sequence>
<dbReference type="Pfam" id="PF03114">
    <property type="entry name" value="BAR"/>
    <property type="match status" value="1"/>
</dbReference>
<dbReference type="SUPFAM" id="SSF50044">
    <property type="entry name" value="SH3-domain"/>
    <property type="match status" value="1"/>
</dbReference>
<evidence type="ECO:0000256" key="3">
    <source>
        <dbReference type="SAM" id="MobiDB-lite"/>
    </source>
</evidence>
<dbReference type="Gene3D" id="1.20.1270.60">
    <property type="entry name" value="Arfaptin homology (AH) domain/BAR domain"/>
    <property type="match status" value="1"/>
</dbReference>
<accession>A0AAN7TQI6</accession>
<dbReference type="InterPro" id="IPR027267">
    <property type="entry name" value="AH/BAR_dom_sf"/>
</dbReference>
<dbReference type="PRINTS" id="PR00452">
    <property type="entry name" value="SH3DOMAIN"/>
</dbReference>
<dbReference type="InterPro" id="IPR004148">
    <property type="entry name" value="BAR_dom"/>
</dbReference>
<dbReference type="InterPro" id="IPR036028">
    <property type="entry name" value="SH3-like_dom_sf"/>
</dbReference>
<dbReference type="GO" id="GO:0097320">
    <property type="term" value="P:plasma membrane tubulation"/>
    <property type="evidence" value="ECO:0007669"/>
    <property type="project" value="TreeGrafter"/>
</dbReference>
<dbReference type="GO" id="GO:0006897">
    <property type="term" value="P:endocytosis"/>
    <property type="evidence" value="ECO:0007669"/>
    <property type="project" value="InterPro"/>
</dbReference>
<dbReference type="SMART" id="SM00326">
    <property type="entry name" value="SH3"/>
    <property type="match status" value="1"/>
</dbReference>
<dbReference type="Pfam" id="PF14604">
    <property type="entry name" value="SH3_9"/>
    <property type="match status" value="1"/>
</dbReference>
<dbReference type="FunFam" id="2.30.30.40:FF:000100">
    <property type="entry name" value="SH3 domain-containing YSC84-like protein 1"/>
    <property type="match status" value="1"/>
</dbReference>
<feature type="region of interest" description="Disordered" evidence="3">
    <location>
        <begin position="355"/>
        <end position="376"/>
    </location>
</feature>
<dbReference type="PROSITE" id="PS50002">
    <property type="entry name" value="SH3"/>
    <property type="match status" value="1"/>
</dbReference>
<evidence type="ECO:0000259" key="4">
    <source>
        <dbReference type="PROSITE" id="PS50002"/>
    </source>
</evidence>
<evidence type="ECO:0000256" key="2">
    <source>
        <dbReference type="PROSITE-ProRule" id="PRU00192"/>
    </source>
</evidence>
<dbReference type="InterPro" id="IPR001452">
    <property type="entry name" value="SH3_domain"/>
</dbReference>
<gene>
    <name evidence="5" type="ORF">LTR62_002860</name>
</gene>
<evidence type="ECO:0000313" key="6">
    <source>
        <dbReference type="Proteomes" id="UP001310890"/>
    </source>
</evidence>
<dbReference type="Proteomes" id="UP001310890">
    <property type="component" value="Unassembled WGS sequence"/>
</dbReference>
<evidence type="ECO:0000313" key="5">
    <source>
        <dbReference type="EMBL" id="KAK5118347.1"/>
    </source>
</evidence>
<dbReference type="EMBL" id="JAVRRL010000002">
    <property type="protein sequence ID" value="KAK5118347.1"/>
    <property type="molecule type" value="Genomic_DNA"/>
</dbReference>
<dbReference type="PANTHER" id="PTHR47174:SF2">
    <property type="entry name" value="SH3 DOMAIN SIGNALLING PROTEIN (AFU_ORTHOLOGUE AFUA_5G07670)"/>
    <property type="match status" value="1"/>
</dbReference>
<protein>
    <recommendedName>
        <fullName evidence="4">SH3 domain-containing protein</fullName>
    </recommendedName>
</protein>
<dbReference type="SUPFAM" id="SSF103657">
    <property type="entry name" value="BAR/IMD domain-like"/>
    <property type="match status" value="1"/>
</dbReference>
<dbReference type="AlphaFoldDB" id="A0AAN7TQI6"/>
<dbReference type="GO" id="GO:0031097">
    <property type="term" value="C:medial cortex"/>
    <property type="evidence" value="ECO:0007669"/>
    <property type="project" value="TreeGrafter"/>
</dbReference>
<dbReference type="GO" id="GO:1990528">
    <property type="term" value="C:Rvs161p-Rvs167p complex"/>
    <property type="evidence" value="ECO:0007669"/>
    <property type="project" value="TreeGrafter"/>
</dbReference>
<keyword evidence="1 2" id="KW-0728">SH3 domain</keyword>
<name>A0AAN7TQI6_9PEZI</name>
<dbReference type="GO" id="GO:0008289">
    <property type="term" value="F:lipid binding"/>
    <property type="evidence" value="ECO:0007669"/>
    <property type="project" value="TreeGrafter"/>
</dbReference>
<dbReference type="PANTHER" id="PTHR47174">
    <property type="entry name" value="BRIDGING INTEGRATOR 3"/>
    <property type="match status" value="1"/>
</dbReference>
<reference evidence="5" key="1">
    <citation type="submission" date="2023-08" db="EMBL/GenBank/DDBJ databases">
        <title>Black Yeasts Isolated from many extreme environments.</title>
        <authorList>
            <person name="Coleine C."/>
            <person name="Stajich J.E."/>
            <person name="Selbmann L."/>
        </authorList>
    </citation>
    <scope>NUCLEOTIDE SEQUENCE</scope>
    <source>
        <strain evidence="5">CCFEE 5401</strain>
    </source>
</reference>
<feature type="domain" description="SH3" evidence="4">
    <location>
        <begin position="512"/>
        <end position="570"/>
    </location>
</feature>
<proteinExistence type="predicted"/>
<feature type="region of interest" description="Disordered" evidence="3">
    <location>
        <begin position="487"/>
        <end position="510"/>
    </location>
</feature>
<dbReference type="InterPro" id="IPR046982">
    <property type="entry name" value="BIN3/RVS161-like"/>
</dbReference>